<dbReference type="AlphaFoldDB" id="A0AA36B026"/>
<feature type="transmembrane region" description="Helical" evidence="8">
    <location>
        <begin position="212"/>
        <end position="231"/>
    </location>
</feature>
<dbReference type="InterPro" id="IPR018469">
    <property type="entry name" value="Dual_oxidase_maturation_fac"/>
</dbReference>
<protein>
    <submittedName>
        <fullName evidence="9">Dual oxidase maturation factor 1-like isoform X2</fullName>
    </submittedName>
</protein>
<feature type="transmembrane region" description="Helical" evidence="8">
    <location>
        <begin position="236"/>
        <end position="258"/>
    </location>
</feature>
<feature type="transmembrane region" description="Helical" evidence="8">
    <location>
        <begin position="278"/>
        <end position="303"/>
    </location>
</feature>
<feature type="compositionally biased region" description="Low complexity" evidence="7">
    <location>
        <begin position="381"/>
        <end position="392"/>
    </location>
</feature>
<comment type="subcellular location">
    <subcellularLocation>
        <location evidence="1">Membrane</location>
        <topology evidence="1">Multi-pass membrane protein</topology>
    </subcellularLocation>
</comment>
<keyword evidence="4 8" id="KW-1133">Transmembrane helix</keyword>
<evidence type="ECO:0000313" key="10">
    <source>
        <dbReference type="Proteomes" id="UP001162480"/>
    </source>
</evidence>
<evidence type="ECO:0000256" key="8">
    <source>
        <dbReference type="SAM" id="Phobius"/>
    </source>
</evidence>
<keyword evidence="5 8" id="KW-0472">Membrane</keyword>
<dbReference type="Proteomes" id="UP001162480">
    <property type="component" value="Chromosome 6"/>
</dbReference>
<feature type="region of interest" description="Disordered" evidence="7">
    <location>
        <begin position="378"/>
        <end position="412"/>
    </location>
</feature>
<keyword evidence="6" id="KW-0325">Glycoprotein</keyword>
<evidence type="ECO:0000256" key="7">
    <source>
        <dbReference type="SAM" id="MobiDB-lite"/>
    </source>
</evidence>
<evidence type="ECO:0000256" key="2">
    <source>
        <dbReference type="ARBA" id="ARBA00009816"/>
    </source>
</evidence>
<evidence type="ECO:0000256" key="3">
    <source>
        <dbReference type="ARBA" id="ARBA00022692"/>
    </source>
</evidence>
<keyword evidence="10" id="KW-1185">Reference proteome</keyword>
<feature type="compositionally biased region" description="Basic and acidic residues" evidence="7">
    <location>
        <begin position="394"/>
        <end position="405"/>
    </location>
</feature>
<dbReference type="GO" id="GO:0015031">
    <property type="term" value="P:protein transport"/>
    <property type="evidence" value="ECO:0007669"/>
    <property type="project" value="InterPro"/>
</dbReference>
<sequence length="425" mass="48062">MIRVRKSAKQKRELRTGNSVQGDTSLSVLGMALFRAFRGPYGFSYYDSLRSEVSVDKTFASVIYVCVLLYVAAIFATLGSRRKSRFKSFFALTFNFTVIMIILVTLCGHSWKEGFINAQTTYIDYSEEKVDAKIGLSFSLASVNMTLKGEISQNSTVYYNERLFLFNADELQIQRGHKFQLGLPSPILTLTNYMCFEGSDLMWGRYFRTAGYYAYILLCATLTFWIITVILMCSVVFYGSVMFLISGLTMCITAIVYHLLQPPHPIQIPFGEEVLRLSYGWCFYLVLVTGIIISAIGLFFVALNAFDPNRLHCLFGFENEEDAEEMYNADGYNRKNELALNGSVNLGYSAEMKICKPIENQASEPNLNLVNNSLNKRITHPSSSNTFSTPNSLDRSRDNTQEINDKLSPNGDFSHVVVVNENEHL</sequence>
<organism evidence="9 10">
    <name type="scientific">Octopus vulgaris</name>
    <name type="common">Common octopus</name>
    <dbReference type="NCBI Taxonomy" id="6645"/>
    <lineage>
        <taxon>Eukaryota</taxon>
        <taxon>Metazoa</taxon>
        <taxon>Spiralia</taxon>
        <taxon>Lophotrochozoa</taxon>
        <taxon>Mollusca</taxon>
        <taxon>Cephalopoda</taxon>
        <taxon>Coleoidea</taxon>
        <taxon>Octopodiformes</taxon>
        <taxon>Octopoda</taxon>
        <taxon>Incirrata</taxon>
        <taxon>Octopodidae</taxon>
        <taxon>Octopus</taxon>
    </lineage>
</organism>
<gene>
    <name evidence="9" type="ORF">OCTVUL_1B015871</name>
</gene>
<accession>A0AA36B026</accession>
<proteinExistence type="inferred from homology"/>
<evidence type="ECO:0000256" key="1">
    <source>
        <dbReference type="ARBA" id="ARBA00004141"/>
    </source>
</evidence>
<evidence type="ECO:0000313" key="9">
    <source>
        <dbReference type="EMBL" id="CAI9724097.1"/>
    </source>
</evidence>
<feature type="transmembrane region" description="Helical" evidence="8">
    <location>
        <begin position="90"/>
        <end position="111"/>
    </location>
</feature>
<comment type="similarity">
    <text evidence="2">Belongs to the DUOXA family.</text>
</comment>
<keyword evidence="3 8" id="KW-0812">Transmembrane</keyword>
<evidence type="ECO:0000256" key="4">
    <source>
        <dbReference type="ARBA" id="ARBA00022989"/>
    </source>
</evidence>
<dbReference type="Pfam" id="PF10204">
    <property type="entry name" value="DuoxA"/>
    <property type="match status" value="1"/>
</dbReference>
<evidence type="ECO:0000256" key="5">
    <source>
        <dbReference type="ARBA" id="ARBA00023136"/>
    </source>
</evidence>
<name>A0AA36B026_OCTVU</name>
<dbReference type="GO" id="GO:0005789">
    <property type="term" value="C:endoplasmic reticulum membrane"/>
    <property type="evidence" value="ECO:0007669"/>
    <property type="project" value="InterPro"/>
</dbReference>
<reference evidence="9" key="1">
    <citation type="submission" date="2023-08" db="EMBL/GenBank/DDBJ databases">
        <authorList>
            <person name="Alioto T."/>
            <person name="Alioto T."/>
            <person name="Gomez Garrido J."/>
        </authorList>
    </citation>
    <scope>NUCLEOTIDE SEQUENCE</scope>
</reference>
<dbReference type="PANTHER" id="PTHR31158">
    <property type="entry name" value="DUAL OXIDASE 2"/>
    <property type="match status" value="1"/>
</dbReference>
<feature type="transmembrane region" description="Helical" evidence="8">
    <location>
        <begin position="58"/>
        <end position="78"/>
    </location>
</feature>
<dbReference type="EMBL" id="OX597819">
    <property type="protein sequence ID" value="CAI9724097.1"/>
    <property type="molecule type" value="Genomic_DNA"/>
</dbReference>
<evidence type="ECO:0000256" key="6">
    <source>
        <dbReference type="ARBA" id="ARBA00023180"/>
    </source>
</evidence>
<dbReference type="PANTHER" id="PTHR31158:SF1">
    <property type="entry name" value="DOXA1 FACTOR-RELATED"/>
    <property type="match status" value="1"/>
</dbReference>